<dbReference type="Pfam" id="PF18368">
    <property type="entry name" value="Ig_GlcNase"/>
    <property type="match status" value="1"/>
</dbReference>
<feature type="domain" description="Glycoside hydrolase family 2 catalytic" evidence="6">
    <location>
        <begin position="415"/>
        <end position="523"/>
    </location>
</feature>
<evidence type="ECO:0000256" key="3">
    <source>
        <dbReference type="ARBA" id="ARBA00023295"/>
    </source>
</evidence>
<evidence type="ECO:0000259" key="7">
    <source>
        <dbReference type="Pfam" id="PF18368"/>
    </source>
</evidence>
<accession>A0ABT1SVZ7</accession>
<sequence>MPQLLRINKLNFRIVFTLTVLLTVRFTAHAQNSYELNTGWKCAAIKDVKQDGYQLSGASFNSNSWMPATVPGTVLTTLLNNKKIPDPFYGMNNELIPDIYKTGAEYYTYWFVKEFNELPATAGNQVYLNLRGVNYSCDIYLNGHKLNKTLQKGMFLRFSYNITPFVAKNGHNKLAILVYPPDVLGNANGGQGGDGTIARNVGLQYTAGWDWIQPVRDRNTGIWDKVTIKKTSPVRITDTHVITKVPGVRRFDGFQQPATIKFEAEVNNPTAKIVRGVLNYEIAGAAVSKNVTLKPNATVTVTLNDYILKNPKLWWPNGYGPQNLYDVKVKFVINGKTVSDQQSLKVGVREIQSEWNEHTGSRQIAVNGQKIFIKGGNWIISDAMLRLSDLRYDAEVRFHHDMNLNLIRVWGGAMIERPEFYDACDRYGLLVFQDLWGSGDCNGRWIDPMKLDDQWTRRQYPNNHRLFLRSAEDQIKMIRNHASLAIWCGGNEITPPEDILVALKDTILPKLDNTRWFVDYSNSEEMSRNVWGGNGDGPYGIQPLSVFWEHQTYPFNSEIGSVGVGDYESLKRFIPAQNQIAPVYDEQTHKTKMDSVWAYHKYIGYDTSINKYGKAKNAEDFARKAQLVNYDQYRGLAEGFTAHMWDWYTGFIIWKTQNPWTAMRGQMYDYYLDPNACLYGLHNGSEPLHVMCNPVTGMVTLANNTFKPKRSMMLVVKTFDMDGKEKLLTQVFVDIVPSSTKKILSVKKAMDEMAAKEGGFLSLQLLNTDKSVISENLYWLPDSKGEFSGLQNMKADGLVSTTRFIKPGKIEVILNNKQQKMLSFFNRISLIDQDTKQRILPAFYTDNYISVLPGAEKKIIVEYPVTTGKNLTIEIDGWNSAAKTTIKIQN</sequence>
<organism evidence="9 10">
    <name type="scientific">Mucilaginibacter aquariorum</name>
    <dbReference type="NCBI Taxonomy" id="2967225"/>
    <lineage>
        <taxon>Bacteria</taxon>
        <taxon>Pseudomonadati</taxon>
        <taxon>Bacteroidota</taxon>
        <taxon>Sphingobacteriia</taxon>
        <taxon>Sphingobacteriales</taxon>
        <taxon>Sphingobacteriaceae</taxon>
        <taxon>Mucilaginibacter</taxon>
    </lineage>
</organism>
<proteinExistence type="inferred from homology"/>
<dbReference type="InterPro" id="IPR006103">
    <property type="entry name" value="Glyco_hydro_2_cat"/>
</dbReference>
<dbReference type="InterPro" id="IPR041351">
    <property type="entry name" value="Ig_GlcNase"/>
</dbReference>
<keyword evidence="2 9" id="KW-0378">Hydrolase</keyword>
<dbReference type="Pfam" id="PF00703">
    <property type="entry name" value="Glyco_hydro_2"/>
    <property type="match status" value="1"/>
</dbReference>
<evidence type="ECO:0000313" key="9">
    <source>
        <dbReference type="EMBL" id="MCQ6956514.1"/>
    </source>
</evidence>
<dbReference type="Gene3D" id="2.60.120.260">
    <property type="entry name" value="Galactose-binding domain-like"/>
    <property type="match status" value="1"/>
</dbReference>
<dbReference type="InterPro" id="IPR017853">
    <property type="entry name" value="GH"/>
</dbReference>
<dbReference type="SUPFAM" id="SSF49785">
    <property type="entry name" value="Galactose-binding domain-like"/>
    <property type="match status" value="1"/>
</dbReference>
<dbReference type="EMBL" id="JANHOH010000001">
    <property type="protein sequence ID" value="MCQ6956514.1"/>
    <property type="molecule type" value="Genomic_DNA"/>
</dbReference>
<dbReference type="Pfam" id="PF02836">
    <property type="entry name" value="Glyco_hydro_2_C"/>
    <property type="match status" value="1"/>
</dbReference>
<evidence type="ECO:0000256" key="1">
    <source>
        <dbReference type="ARBA" id="ARBA00007401"/>
    </source>
</evidence>
<name>A0ABT1SVZ7_9SPHI</name>
<protein>
    <submittedName>
        <fullName evidence="9">Glycosyl hydrolase</fullName>
    </submittedName>
</protein>
<dbReference type="InterPro" id="IPR008979">
    <property type="entry name" value="Galactose-bd-like_sf"/>
</dbReference>
<dbReference type="SUPFAM" id="SSF49303">
    <property type="entry name" value="beta-Galactosidase/glucuronidase domain"/>
    <property type="match status" value="3"/>
</dbReference>
<dbReference type="InterPro" id="IPR036156">
    <property type="entry name" value="Beta-gal/glucu_dom_sf"/>
</dbReference>
<feature type="domain" description="Glycoside hydrolase family 2 immunoglobulin-like beta-sandwich" evidence="5">
    <location>
        <begin position="256"/>
        <end position="349"/>
    </location>
</feature>
<dbReference type="PANTHER" id="PTHR43536:SF1">
    <property type="entry name" value="MANNOSYLGLYCOPROTEIN ENDO-BETA-MANNOSIDASE"/>
    <property type="match status" value="1"/>
</dbReference>
<dbReference type="InterPro" id="IPR043534">
    <property type="entry name" value="EBDG/EBM"/>
</dbReference>
<feature type="domain" description="Exo-beta-D-glucosaminidase Ig-fold" evidence="7">
    <location>
        <begin position="776"/>
        <end position="879"/>
    </location>
</feature>
<dbReference type="Gene3D" id="3.20.20.80">
    <property type="entry name" value="Glycosidases"/>
    <property type="match status" value="1"/>
</dbReference>
<evidence type="ECO:0000259" key="8">
    <source>
        <dbReference type="Pfam" id="PF22666"/>
    </source>
</evidence>
<keyword evidence="4" id="KW-0732">Signal</keyword>
<dbReference type="GO" id="GO:0016787">
    <property type="term" value="F:hydrolase activity"/>
    <property type="evidence" value="ECO:0007669"/>
    <property type="project" value="UniProtKB-KW"/>
</dbReference>
<feature type="domain" description="Beta-mannosidase-like galactose-binding" evidence="8">
    <location>
        <begin position="61"/>
        <end position="223"/>
    </location>
</feature>
<dbReference type="PANTHER" id="PTHR43536">
    <property type="entry name" value="MANNOSYLGLYCOPROTEIN ENDO-BETA-MANNOSIDASE"/>
    <property type="match status" value="1"/>
</dbReference>
<dbReference type="Pfam" id="PF22666">
    <property type="entry name" value="Glyco_hydro_2_N2"/>
    <property type="match status" value="1"/>
</dbReference>
<dbReference type="SUPFAM" id="SSF51445">
    <property type="entry name" value="(Trans)glycosidases"/>
    <property type="match status" value="1"/>
</dbReference>
<evidence type="ECO:0000259" key="6">
    <source>
        <dbReference type="Pfam" id="PF02836"/>
    </source>
</evidence>
<dbReference type="Proteomes" id="UP001204376">
    <property type="component" value="Unassembled WGS sequence"/>
</dbReference>
<keyword evidence="3" id="KW-0326">Glycosidase</keyword>
<comment type="caution">
    <text evidence="9">The sequence shown here is derived from an EMBL/GenBank/DDBJ whole genome shotgun (WGS) entry which is preliminary data.</text>
</comment>
<feature type="chain" id="PRO_5045524131" evidence="4">
    <location>
        <begin position="31"/>
        <end position="890"/>
    </location>
</feature>
<reference evidence="9 10" key="1">
    <citation type="submission" date="2022-07" db="EMBL/GenBank/DDBJ databases">
        <title>Mucilaginibacter sp. JC4.</title>
        <authorList>
            <person name="Le V."/>
            <person name="Ko S.-R."/>
            <person name="Ahn C.-Y."/>
            <person name="Oh H.-M."/>
        </authorList>
    </citation>
    <scope>NUCLEOTIDE SEQUENCE [LARGE SCALE GENOMIC DNA]</scope>
    <source>
        <strain evidence="9 10">JC4</strain>
    </source>
</reference>
<dbReference type="InterPro" id="IPR054593">
    <property type="entry name" value="Beta-mannosidase-like_N2"/>
</dbReference>
<evidence type="ECO:0000256" key="2">
    <source>
        <dbReference type="ARBA" id="ARBA00022801"/>
    </source>
</evidence>
<keyword evidence="10" id="KW-1185">Reference proteome</keyword>
<evidence type="ECO:0000256" key="4">
    <source>
        <dbReference type="SAM" id="SignalP"/>
    </source>
</evidence>
<dbReference type="InterPro" id="IPR013783">
    <property type="entry name" value="Ig-like_fold"/>
</dbReference>
<evidence type="ECO:0000259" key="5">
    <source>
        <dbReference type="Pfam" id="PF00703"/>
    </source>
</evidence>
<dbReference type="RefSeq" id="WP_256536730.1">
    <property type="nucleotide sequence ID" value="NZ_JANHOH010000001.1"/>
</dbReference>
<comment type="similarity">
    <text evidence="1">Belongs to the glycosyl hydrolase 2 family.</text>
</comment>
<feature type="signal peptide" evidence="4">
    <location>
        <begin position="1"/>
        <end position="30"/>
    </location>
</feature>
<dbReference type="Gene3D" id="2.60.40.10">
    <property type="entry name" value="Immunoglobulins"/>
    <property type="match status" value="3"/>
</dbReference>
<gene>
    <name evidence="9" type="ORF">NPE20_01025</name>
</gene>
<evidence type="ECO:0000313" key="10">
    <source>
        <dbReference type="Proteomes" id="UP001204376"/>
    </source>
</evidence>
<dbReference type="InterPro" id="IPR006102">
    <property type="entry name" value="Ig-like_GH2"/>
</dbReference>